<dbReference type="EMBL" id="NEVM01000005">
    <property type="protein sequence ID" value="OZI29791.1"/>
    <property type="molecule type" value="Genomic_DNA"/>
</dbReference>
<evidence type="ECO:0000256" key="3">
    <source>
        <dbReference type="ARBA" id="ARBA00023125"/>
    </source>
</evidence>
<dbReference type="Pfam" id="PF12833">
    <property type="entry name" value="HTH_18"/>
    <property type="match status" value="1"/>
</dbReference>
<protein>
    <submittedName>
        <fullName evidence="6">AraC family transcriptional regulator</fullName>
    </submittedName>
</protein>
<evidence type="ECO:0000256" key="1">
    <source>
        <dbReference type="ARBA" id="ARBA00022491"/>
    </source>
</evidence>
<evidence type="ECO:0000256" key="2">
    <source>
        <dbReference type="ARBA" id="ARBA00023015"/>
    </source>
</evidence>
<evidence type="ECO:0000256" key="4">
    <source>
        <dbReference type="ARBA" id="ARBA00023163"/>
    </source>
</evidence>
<feature type="domain" description="HTH araC/xylS-type" evidence="5">
    <location>
        <begin position="177"/>
        <end position="254"/>
    </location>
</feature>
<organism evidence="6 7">
    <name type="scientific">Bordetella genomosp. 10</name>
    <dbReference type="NCBI Taxonomy" id="1416804"/>
    <lineage>
        <taxon>Bacteria</taxon>
        <taxon>Pseudomonadati</taxon>
        <taxon>Pseudomonadota</taxon>
        <taxon>Betaproteobacteria</taxon>
        <taxon>Burkholderiales</taxon>
        <taxon>Alcaligenaceae</taxon>
        <taxon>Bordetella</taxon>
    </lineage>
</organism>
<dbReference type="AlphaFoldDB" id="A0A261RY31"/>
<dbReference type="InterPro" id="IPR003313">
    <property type="entry name" value="AraC-bd"/>
</dbReference>
<evidence type="ECO:0000313" key="6">
    <source>
        <dbReference type="EMBL" id="OZI29791.1"/>
    </source>
</evidence>
<keyword evidence="7" id="KW-1185">Reference proteome</keyword>
<dbReference type="Gene3D" id="2.60.120.10">
    <property type="entry name" value="Jelly Rolls"/>
    <property type="match status" value="1"/>
</dbReference>
<dbReference type="SUPFAM" id="SSF51182">
    <property type="entry name" value="RmlC-like cupins"/>
    <property type="match status" value="1"/>
</dbReference>
<evidence type="ECO:0000313" key="7">
    <source>
        <dbReference type="Proteomes" id="UP000216020"/>
    </source>
</evidence>
<dbReference type="PANTHER" id="PTHR11019">
    <property type="entry name" value="HTH-TYPE TRANSCRIPTIONAL REGULATOR NIMR"/>
    <property type="match status" value="1"/>
</dbReference>
<dbReference type="FunFam" id="1.10.10.60:FF:000132">
    <property type="entry name" value="AraC family transcriptional regulator"/>
    <property type="match status" value="1"/>
</dbReference>
<keyword evidence="4" id="KW-0804">Transcription</keyword>
<dbReference type="GO" id="GO:0003700">
    <property type="term" value="F:DNA-binding transcription factor activity"/>
    <property type="evidence" value="ECO:0007669"/>
    <property type="project" value="InterPro"/>
</dbReference>
<keyword evidence="2" id="KW-0805">Transcription regulation</keyword>
<dbReference type="PROSITE" id="PS00041">
    <property type="entry name" value="HTH_ARAC_FAMILY_1"/>
    <property type="match status" value="1"/>
</dbReference>
<name>A0A261RY31_9BORD</name>
<dbReference type="InterPro" id="IPR014710">
    <property type="entry name" value="RmlC-like_jellyroll"/>
</dbReference>
<dbReference type="GO" id="GO:0043565">
    <property type="term" value="F:sequence-specific DNA binding"/>
    <property type="evidence" value="ECO:0007669"/>
    <property type="project" value="InterPro"/>
</dbReference>
<dbReference type="Proteomes" id="UP000216020">
    <property type="component" value="Unassembled WGS sequence"/>
</dbReference>
<dbReference type="CDD" id="cd06124">
    <property type="entry name" value="cupin_NimR-like_N"/>
    <property type="match status" value="1"/>
</dbReference>
<proteinExistence type="predicted"/>
<evidence type="ECO:0000259" key="5">
    <source>
        <dbReference type="PROSITE" id="PS01124"/>
    </source>
</evidence>
<dbReference type="InterPro" id="IPR018062">
    <property type="entry name" value="HTH_AraC-typ_CS"/>
</dbReference>
<dbReference type="InterPro" id="IPR009057">
    <property type="entry name" value="Homeodomain-like_sf"/>
</dbReference>
<comment type="caution">
    <text evidence="6">The sequence shown here is derived from an EMBL/GenBank/DDBJ whole genome shotgun (WGS) entry which is preliminary data.</text>
</comment>
<sequence>MRNVSLDSVDAVARPVLAISTDYPHGLLLDTHSHRRAQFLYGATGLMEVGTDDGAWVVPPDSGVWIPAGKPHRVRMVGVSTRSLYIEPRAAPRKGAQCEVLKVSPLLRQLLLASSDVPAAYDPKGRDGALMRLVLHELARASSLPFFAPLPRHPALAALCMAFLHRPGIRDLPADWARRLHKSERSFSRLFRQETGMAFAQWRQQACLLAALSRLAEGQSVTSVALELGYDSPAAFSTMFRKRLGRPPSSFGPDRQQA</sequence>
<dbReference type="SUPFAM" id="SSF46689">
    <property type="entry name" value="Homeodomain-like"/>
    <property type="match status" value="2"/>
</dbReference>
<dbReference type="RefSeq" id="WP_094854233.1">
    <property type="nucleotide sequence ID" value="NZ_NEVM01000005.1"/>
</dbReference>
<dbReference type="Pfam" id="PF02311">
    <property type="entry name" value="AraC_binding"/>
    <property type="match status" value="1"/>
</dbReference>
<reference evidence="7" key="1">
    <citation type="submission" date="2017-05" db="EMBL/GenBank/DDBJ databases">
        <title>Complete and WGS of Bordetella genogroups.</title>
        <authorList>
            <person name="Spilker T."/>
            <person name="Lipuma J."/>
        </authorList>
    </citation>
    <scope>NUCLEOTIDE SEQUENCE [LARGE SCALE GENOMIC DNA]</scope>
    <source>
        <strain evidence="7">AU16122</strain>
    </source>
</reference>
<dbReference type="Gene3D" id="1.10.10.60">
    <property type="entry name" value="Homeodomain-like"/>
    <property type="match status" value="1"/>
</dbReference>
<dbReference type="OrthoDB" id="2536004at2"/>
<dbReference type="PROSITE" id="PS01124">
    <property type="entry name" value="HTH_ARAC_FAMILY_2"/>
    <property type="match status" value="1"/>
</dbReference>
<dbReference type="InterPro" id="IPR011051">
    <property type="entry name" value="RmlC_Cupin_sf"/>
</dbReference>
<keyword evidence="3" id="KW-0238">DNA-binding</keyword>
<dbReference type="PANTHER" id="PTHR11019:SF159">
    <property type="entry name" value="TRANSCRIPTIONAL REGULATOR-RELATED"/>
    <property type="match status" value="1"/>
</dbReference>
<accession>A0A261RY31</accession>
<gene>
    <name evidence="6" type="ORF">CAL29_16825</name>
</gene>
<keyword evidence="1" id="KW-0678">Repressor</keyword>
<dbReference type="SMART" id="SM00342">
    <property type="entry name" value="HTH_ARAC"/>
    <property type="match status" value="1"/>
</dbReference>
<dbReference type="InterPro" id="IPR018060">
    <property type="entry name" value="HTH_AraC"/>
</dbReference>